<feature type="non-terminal residue" evidence="3">
    <location>
        <position position="99"/>
    </location>
</feature>
<dbReference type="AlphaFoldDB" id="A0A4P9ZA75"/>
<evidence type="ECO:0000313" key="3">
    <source>
        <dbReference type="EMBL" id="RKP29656.1"/>
    </source>
</evidence>
<reference evidence="4" key="1">
    <citation type="journal article" date="2018" name="Nat. Microbiol.">
        <title>Leveraging single-cell genomics to expand the fungal tree of life.</title>
        <authorList>
            <person name="Ahrendt S.R."/>
            <person name="Quandt C.A."/>
            <person name="Ciobanu D."/>
            <person name="Clum A."/>
            <person name="Salamov A."/>
            <person name="Andreopoulos B."/>
            <person name="Cheng J.F."/>
            <person name="Woyke T."/>
            <person name="Pelin A."/>
            <person name="Henrissat B."/>
            <person name="Reynolds N.K."/>
            <person name="Benny G.L."/>
            <person name="Smith M.E."/>
            <person name="James T.Y."/>
            <person name="Grigoriev I.V."/>
        </authorList>
    </citation>
    <scope>NUCLEOTIDE SEQUENCE [LARGE SCALE GENOMIC DNA]</scope>
    <source>
        <strain evidence="4">Baker2002</strain>
    </source>
</reference>
<gene>
    <name evidence="3" type="ORF">METBISCDRAFT_18173</name>
</gene>
<organism evidence="3 4">
    <name type="scientific">Metschnikowia bicuspidata</name>
    <dbReference type="NCBI Taxonomy" id="27322"/>
    <lineage>
        <taxon>Eukaryota</taxon>
        <taxon>Fungi</taxon>
        <taxon>Dikarya</taxon>
        <taxon>Ascomycota</taxon>
        <taxon>Saccharomycotina</taxon>
        <taxon>Pichiomycetes</taxon>
        <taxon>Metschnikowiaceae</taxon>
        <taxon>Metschnikowia</taxon>
    </lineage>
</organism>
<dbReference type="PROSITE" id="PS51212">
    <property type="entry name" value="WSC"/>
    <property type="match status" value="1"/>
</dbReference>
<evidence type="ECO:0000259" key="2">
    <source>
        <dbReference type="PROSITE" id="PS51212"/>
    </source>
</evidence>
<protein>
    <recommendedName>
        <fullName evidence="2">WSC domain-containing protein</fullName>
    </recommendedName>
</protein>
<evidence type="ECO:0000313" key="4">
    <source>
        <dbReference type="Proteomes" id="UP000268321"/>
    </source>
</evidence>
<feature type="signal peptide" evidence="1">
    <location>
        <begin position="1"/>
        <end position="16"/>
    </location>
</feature>
<dbReference type="SMART" id="SM00321">
    <property type="entry name" value="WSC"/>
    <property type="match status" value="1"/>
</dbReference>
<keyword evidence="1" id="KW-0732">Signal</keyword>
<accession>A0A4P9ZA75</accession>
<feature type="chain" id="PRO_5020968644" description="WSC domain-containing protein" evidence="1">
    <location>
        <begin position="17"/>
        <end position="99"/>
    </location>
</feature>
<dbReference type="Proteomes" id="UP000268321">
    <property type="component" value="Unassembled WGS sequence"/>
</dbReference>
<dbReference type="Pfam" id="PF01822">
    <property type="entry name" value="WSC"/>
    <property type="match status" value="1"/>
</dbReference>
<proteinExistence type="predicted"/>
<evidence type="ECO:0000256" key="1">
    <source>
        <dbReference type="SAM" id="SignalP"/>
    </source>
</evidence>
<dbReference type="OrthoDB" id="2537459at2759"/>
<name>A0A4P9ZA75_9ASCO</name>
<sequence length="99" mass="10493">MLFPAVLFAIFGSAGAVQISLCSPMNLGTEIGKNAYMSNGWCSDRCREGGFVAAITQSYTCWCSNSIPADTMPISSCDYTCPGYSEKCGGDGVYGYIVL</sequence>
<feature type="domain" description="WSC" evidence="2">
    <location>
        <begin position="16"/>
        <end position="99"/>
    </location>
</feature>
<keyword evidence="4" id="KW-1185">Reference proteome</keyword>
<dbReference type="InterPro" id="IPR002889">
    <property type="entry name" value="WSC_carb-bd"/>
</dbReference>
<dbReference type="EMBL" id="ML004479">
    <property type="protein sequence ID" value="RKP29656.1"/>
    <property type="molecule type" value="Genomic_DNA"/>
</dbReference>